<dbReference type="SMART" id="SM00490">
    <property type="entry name" value="HELICc"/>
    <property type="match status" value="1"/>
</dbReference>
<evidence type="ECO:0000256" key="7">
    <source>
        <dbReference type="ARBA" id="ARBA00022806"/>
    </source>
</evidence>
<dbReference type="EMBL" id="CP114589">
    <property type="protein sequence ID" value="WBA10385.1"/>
    <property type="molecule type" value="Genomic_DNA"/>
</dbReference>
<evidence type="ECO:0000256" key="3">
    <source>
        <dbReference type="ARBA" id="ARBA00022722"/>
    </source>
</evidence>
<dbReference type="InterPro" id="IPR014001">
    <property type="entry name" value="Helicase_ATP-bd"/>
</dbReference>
<dbReference type="GO" id="GO:0051607">
    <property type="term" value="P:defense response to virus"/>
    <property type="evidence" value="ECO:0007669"/>
    <property type="project" value="UniProtKB-KW"/>
</dbReference>
<feature type="domain" description="HD Cas3-type" evidence="10">
    <location>
        <begin position="20"/>
        <end position="228"/>
    </location>
</feature>
<dbReference type="RefSeq" id="WP_269580401.1">
    <property type="nucleotide sequence ID" value="NZ_CP114589.1"/>
</dbReference>
<keyword evidence="8" id="KW-0067">ATP-binding</keyword>
<dbReference type="GO" id="GO:0003724">
    <property type="term" value="F:RNA helicase activity"/>
    <property type="evidence" value="ECO:0007669"/>
    <property type="project" value="TreeGrafter"/>
</dbReference>
<dbReference type="NCBIfam" id="TIGR01596">
    <property type="entry name" value="cas3_HD"/>
    <property type="match status" value="1"/>
</dbReference>
<dbReference type="InterPro" id="IPR054712">
    <property type="entry name" value="Cas3-like_dom"/>
</dbReference>
<keyword evidence="3" id="KW-0540">Nuclease</keyword>
<evidence type="ECO:0000313" key="12">
    <source>
        <dbReference type="Proteomes" id="UP001164748"/>
    </source>
</evidence>
<evidence type="ECO:0000313" key="11">
    <source>
        <dbReference type="EMBL" id="WBA10385.1"/>
    </source>
</evidence>
<dbReference type="Gene3D" id="3.40.50.300">
    <property type="entry name" value="P-loop containing nucleotide triphosphate hydrolases"/>
    <property type="match status" value="2"/>
</dbReference>
<comment type="similarity">
    <text evidence="2">In the central section; belongs to the CRISPR-associated helicase Cas3 family.</text>
</comment>
<dbReference type="InterPro" id="IPR006483">
    <property type="entry name" value="CRISPR-assoc_Cas3_HD"/>
</dbReference>
<name>A0AA47KNT7_9GAMM</name>
<evidence type="ECO:0000256" key="9">
    <source>
        <dbReference type="ARBA" id="ARBA00023118"/>
    </source>
</evidence>
<dbReference type="GO" id="GO:0004518">
    <property type="term" value="F:nuclease activity"/>
    <property type="evidence" value="ECO:0007669"/>
    <property type="project" value="UniProtKB-KW"/>
</dbReference>
<dbReference type="InterPro" id="IPR050547">
    <property type="entry name" value="DEAD_box_RNA_helicases"/>
</dbReference>
<geneLocation type="plasmid" evidence="11 12">
    <name>unnamed</name>
</geneLocation>
<evidence type="ECO:0000256" key="5">
    <source>
        <dbReference type="ARBA" id="ARBA00022741"/>
    </source>
</evidence>
<evidence type="ECO:0000256" key="4">
    <source>
        <dbReference type="ARBA" id="ARBA00022723"/>
    </source>
</evidence>
<dbReference type="AlphaFoldDB" id="A0AA47KNT7"/>
<dbReference type="InterPro" id="IPR027417">
    <property type="entry name" value="P-loop_NTPase"/>
</dbReference>
<dbReference type="Pfam" id="PF22590">
    <property type="entry name" value="Cas3-like_C_2"/>
    <property type="match status" value="1"/>
</dbReference>
<keyword evidence="7" id="KW-0347">Helicase</keyword>
<evidence type="ECO:0000256" key="2">
    <source>
        <dbReference type="ARBA" id="ARBA00009046"/>
    </source>
</evidence>
<dbReference type="InterPro" id="IPR006474">
    <property type="entry name" value="Helicase_Cas3_CRISPR-ass_core"/>
</dbReference>
<dbReference type="PROSITE" id="PS51643">
    <property type="entry name" value="HD_CAS3"/>
    <property type="match status" value="1"/>
</dbReference>
<dbReference type="Gene3D" id="1.10.3210.30">
    <property type="match status" value="1"/>
</dbReference>
<dbReference type="NCBIfam" id="TIGR01587">
    <property type="entry name" value="cas3_core"/>
    <property type="match status" value="1"/>
</dbReference>
<dbReference type="CDD" id="cd09641">
    <property type="entry name" value="Cas3''_I"/>
    <property type="match status" value="1"/>
</dbReference>
<dbReference type="PANTHER" id="PTHR47963:SF9">
    <property type="entry name" value="CRISPR-ASSOCIATED ENDONUCLEASE_HELICASE CAS3"/>
    <property type="match status" value="1"/>
</dbReference>
<keyword evidence="11" id="KW-0614">Plasmid</keyword>
<organism evidence="11 12">
    <name type="scientific">Salinivibrio kushneri</name>
    <dbReference type="NCBI Taxonomy" id="1908198"/>
    <lineage>
        <taxon>Bacteria</taxon>
        <taxon>Pseudomonadati</taxon>
        <taxon>Pseudomonadota</taxon>
        <taxon>Gammaproteobacteria</taxon>
        <taxon>Vibrionales</taxon>
        <taxon>Vibrionaceae</taxon>
        <taxon>Salinivibrio</taxon>
    </lineage>
</organism>
<keyword evidence="4" id="KW-0479">Metal-binding</keyword>
<keyword evidence="5" id="KW-0547">Nucleotide-binding</keyword>
<dbReference type="GO" id="GO:0046872">
    <property type="term" value="F:metal ion binding"/>
    <property type="evidence" value="ECO:0007669"/>
    <property type="project" value="UniProtKB-KW"/>
</dbReference>
<comment type="similarity">
    <text evidence="1">In the N-terminal section; belongs to the CRISPR-associated nuclease Cas3-HD family.</text>
</comment>
<keyword evidence="6" id="KW-0378">Hydrolase</keyword>
<evidence type="ECO:0000256" key="6">
    <source>
        <dbReference type="ARBA" id="ARBA00022801"/>
    </source>
</evidence>
<dbReference type="PANTHER" id="PTHR47963">
    <property type="entry name" value="DEAD-BOX ATP-DEPENDENT RNA HELICASE 47, MITOCHONDRIAL"/>
    <property type="match status" value="1"/>
</dbReference>
<protein>
    <submittedName>
        <fullName evidence="11">CRISPR-associated helicase Cas3</fullName>
    </submittedName>
</protein>
<accession>A0AA47KNT7</accession>
<sequence length="909" mass="102945">MDNEKPYFSYWGKASADIGSGDTYHQLAYHCLDVAAVSYRLLHKERPLTKAIAEFLELSPEQLRTLWCFMISLHDLGKYASAFQELNLSVSDALLNPRSKKEYDGREYRHDRLGYYFWQQHETEIVQAICGQSLGSMDDETAVYETVDVLAQCVLGHHGQPVNRQMPRRMRSFTEARNHDAVTAFIADVGELFQPQIKIEILSSSDWRARLEQVSWQLAGLAVLADWMGSDTHFFPYVSQPQPLEQYWHCALACAEQALSHTDLSRTPTVTPFSAFSDIFPFSPTPLQAWAASVEINDQPQLFILEDMTGAGKTEAALTLTHRLMAAGAADGFYFGLPTMATSNAMFDRVADHYTQMVKLGEGEQASITLAHGARDMNDRFREMVHTTGTVDSNYHQRDATVTAQCNAWLADSRKKALLAPVGVGTIDQALLAVLPRRHQSLRLLGLNRKVLIFDEIHAADEYMLALLESLLSLHLHQGGSVILLTATLSQQQRQRLCQVWQQAAGLAPVMPSQDHFPLATQVAIDKAPALKETAIPRQAKQKRAIAVDMLTQFDDCLETVLTAVSKGQCVVWIRNTVDDAHEAYEKLLSRLDHPERSHLFHSRFILADRKNIEKTVLDNFGKSSSQSERQGRVLVATQVFQESLDADADVMISDICPIDDLIQRAGRLHRHTRNKQGAYIAQGDDERDPPVLYIHAPSWEDKPKADWLSRHFQPTQFVYRSPGRLWLGLRKLRQLGKICMPMHARELVEAVYSDEALAQIPTALQPMEDEYLGKTYSIGAKAQSQCIDWQYGYCDRSADYWFDDETDISTRYNDIETVDVLLVNEQAGELVPIAKDNRFAVALSTVKLSKRKYAEQLAPLPERLEPALTKLIEQHPHVKYMEIWLPENDSRFAYSEEKGFYEWPQEAT</sequence>
<proteinExistence type="inferred from homology"/>
<dbReference type="SMART" id="SM00487">
    <property type="entry name" value="DEXDc"/>
    <property type="match status" value="1"/>
</dbReference>
<dbReference type="Proteomes" id="UP001164748">
    <property type="component" value="Plasmid unnamed"/>
</dbReference>
<keyword evidence="9" id="KW-0051">Antiviral defense</keyword>
<dbReference type="InterPro" id="IPR001650">
    <property type="entry name" value="Helicase_C-like"/>
</dbReference>
<dbReference type="GO" id="GO:0016787">
    <property type="term" value="F:hydrolase activity"/>
    <property type="evidence" value="ECO:0007669"/>
    <property type="project" value="UniProtKB-KW"/>
</dbReference>
<dbReference type="GO" id="GO:0005524">
    <property type="term" value="F:ATP binding"/>
    <property type="evidence" value="ECO:0007669"/>
    <property type="project" value="UniProtKB-KW"/>
</dbReference>
<evidence type="ECO:0000256" key="1">
    <source>
        <dbReference type="ARBA" id="ARBA00006847"/>
    </source>
</evidence>
<dbReference type="GO" id="GO:0003723">
    <property type="term" value="F:RNA binding"/>
    <property type="evidence" value="ECO:0007669"/>
    <property type="project" value="TreeGrafter"/>
</dbReference>
<evidence type="ECO:0000256" key="8">
    <source>
        <dbReference type="ARBA" id="ARBA00022840"/>
    </source>
</evidence>
<reference evidence="11" key="1">
    <citation type="submission" date="2022-09" db="EMBL/GenBank/DDBJ databases">
        <authorList>
            <person name="Li Z.-J."/>
        </authorList>
    </citation>
    <scope>NUCLEOTIDE SEQUENCE</scope>
    <source>
        <strain evidence="11">TGB11</strain>
        <plasmid evidence="11">unnamed</plasmid>
    </source>
</reference>
<dbReference type="SUPFAM" id="SSF52540">
    <property type="entry name" value="P-loop containing nucleoside triphosphate hydrolases"/>
    <property type="match status" value="1"/>
</dbReference>
<gene>
    <name evidence="11" type="primary">cas3</name>
    <name evidence="11" type="ORF">N8M53_13595</name>
</gene>
<dbReference type="Pfam" id="PF18019">
    <property type="entry name" value="Cas3_HD"/>
    <property type="match status" value="1"/>
</dbReference>
<evidence type="ECO:0000259" key="10">
    <source>
        <dbReference type="PROSITE" id="PS51643"/>
    </source>
</evidence>
<dbReference type="InterPro" id="IPR038257">
    <property type="entry name" value="CRISPR-assoc_Cas3_HD_sf"/>
</dbReference>